<gene>
    <name evidence="2" type="ORF">THAOC_03980</name>
</gene>
<evidence type="ECO:0000259" key="1">
    <source>
        <dbReference type="Pfam" id="PF13679"/>
    </source>
</evidence>
<reference evidence="2 3" key="1">
    <citation type="journal article" date="2012" name="Genome Biol.">
        <title>Genome and low-iron response of an oceanic diatom adapted to chronic iron limitation.</title>
        <authorList>
            <person name="Lommer M."/>
            <person name="Specht M."/>
            <person name="Roy A.S."/>
            <person name="Kraemer L."/>
            <person name="Andreson R."/>
            <person name="Gutowska M.A."/>
            <person name="Wolf J."/>
            <person name="Bergner S.V."/>
            <person name="Schilhabel M.B."/>
            <person name="Klostermeier U.C."/>
            <person name="Beiko R.G."/>
            <person name="Rosenstiel P."/>
            <person name="Hippler M."/>
            <person name="Laroche J."/>
        </authorList>
    </citation>
    <scope>NUCLEOTIDE SEQUENCE [LARGE SCALE GENOMIC DNA]</scope>
    <source>
        <strain evidence="2 3">CCMP1005</strain>
    </source>
</reference>
<comment type="caution">
    <text evidence="2">The sequence shown here is derived from an EMBL/GenBank/DDBJ whole genome shotgun (WGS) entry which is preliminary data.</text>
</comment>
<evidence type="ECO:0000313" key="2">
    <source>
        <dbReference type="EMBL" id="EJK74346.1"/>
    </source>
</evidence>
<dbReference type="Proteomes" id="UP000266841">
    <property type="component" value="Unassembled WGS sequence"/>
</dbReference>
<dbReference type="InterPro" id="IPR025714">
    <property type="entry name" value="Methyltranfer_dom"/>
</dbReference>
<dbReference type="OrthoDB" id="439522at2759"/>
<dbReference type="EMBL" id="AGNL01003763">
    <property type="protein sequence ID" value="EJK74346.1"/>
    <property type="molecule type" value="Genomic_DNA"/>
</dbReference>
<dbReference type="AlphaFoldDB" id="K0TK48"/>
<feature type="domain" description="Methyltransferase" evidence="1">
    <location>
        <begin position="96"/>
        <end position="220"/>
    </location>
</feature>
<organism evidence="2 3">
    <name type="scientific">Thalassiosira oceanica</name>
    <name type="common">Marine diatom</name>
    <dbReference type="NCBI Taxonomy" id="159749"/>
    <lineage>
        <taxon>Eukaryota</taxon>
        <taxon>Sar</taxon>
        <taxon>Stramenopiles</taxon>
        <taxon>Ochrophyta</taxon>
        <taxon>Bacillariophyta</taxon>
        <taxon>Coscinodiscophyceae</taxon>
        <taxon>Thalassiosirophycidae</taxon>
        <taxon>Thalassiosirales</taxon>
        <taxon>Thalassiosiraceae</taxon>
        <taxon>Thalassiosira</taxon>
    </lineage>
</organism>
<dbReference type="eggNOG" id="ENOG502S8Q1">
    <property type="taxonomic scope" value="Eukaryota"/>
</dbReference>
<sequence>MASPPLRKGGKRRRKYDCLFERLPRTATVIDSNSMVAALPATTKHLLEEYIKDRSPGSAEVADVLIHVSSAHPTHLRTKELCETLEAVTLIGSDINRILQRHPERRTDGRFTIYDLACGHSLAGVLLAYRFPTVNVVCIDRERRDCWTSYVDAFEKLGEKSKGSATVLSNLSHEEGDAFSVRPKEGDYLVMLHGCNELSPHALELAGRNGCNYAIMPCCLRDGLLGVRTDSGNHNWGIDDSSRYAAQVGYLAGKYGCEKIAAISHQITNRYLIVFG</sequence>
<protein>
    <recommendedName>
        <fullName evidence="1">Methyltransferase domain-containing protein</fullName>
    </recommendedName>
</protein>
<evidence type="ECO:0000313" key="3">
    <source>
        <dbReference type="Proteomes" id="UP000266841"/>
    </source>
</evidence>
<keyword evidence="3" id="KW-1185">Reference proteome</keyword>
<dbReference type="Gene3D" id="3.40.50.150">
    <property type="entry name" value="Vaccinia Virus protein VP39"/>
    <property type="match status" value="1"/>
</dbReference>
<dbReference type="Pfam" id="PF13679">
    <property type="entry name" value="Methyltransf_32"/>
    <property type="match status" value="1"/>
</dbReference>
<dbReference type="SUPFAM" id="SSF53335">
    <property type="entry name" value="S-adenosyl-L-methionine-dependent methyltransferases"/>
    <property type="match status" value="1"/>
</dbReference>
<accession>K0TK48</accession>
<dbReference type="InterPro" id="IPR029063">
    <property type="entry name" value="SAM-dependent_MTases_sf"/>
</dbReference>
<name>K0TK48_THAOC</name>
<proteinExistence type="predicted"/>